<dbReference type="Proteomes" id="UP000091967">
    <property type="component" value="Unassembled WGS sequence"/>
</dbReference>
<keyword evidence="2" id="KW-0812">Transmembrane</keyword>
<dbReference type="AlphaFoldDB" id="A0A1B8AS41"/>
<dbReference type="OrthoDB" id="5105310at2759"/>
<feature type="region of interest" description="Disordered" evidence="1">
    <location>
        <begin position="1"/>
        <end position="44"/>
    </location>
</feature>
<evidence type="ECO:0008006" key="5">
    <source>
        <dbReference type="Google" id="ProtNLM"/>
    </source>
</evidence>
<evidence type="ECO:0000256" key="1">
    <source>
        <dbReference type="SAM" id="MobiDB-lite"/>
    </source>
</evidence>
<dbReference type="STRING" id="36050.A0A1B8AS41"/>
<reference evidence="3 4" key="1">
    <citation type="submission" date="2016-06" db="EMBL/GenBank/DDBJ databases">
        <title>Living apart together: crosstalk between the core and supernumerary genomes in a fungal plant pathogen.</title>
        <authorList>
            <person name="Vanheule A."/>
            <person name="Audenaert K."/>
            <person name="Warris S."/>
            <person name="Van De Geest H."/>
            <person name="Schijlen E."/>
            <person name="Hofte M."/>
            <person name="De Saeger S."/>
            <person name="Haesaert G."/>
            <person name="Waalwijk C."/>
            <person name="Van Der Lee T."/>
        </authorList>
    </citation>
    <scope>NUCLEOTIDE SEQUENCE [LARGE SCALE GENOMIC DNA]</scope>
    <source>
        <strain evidence="3 4">2516</strain>
    </source>
</reference>
<feature type="compositionally biased region" description="Low complexity" evidence="1">
    <location>
        <begin position="16"/>
        <end position="44"/>
    </location>
</feature>
<keyword evidence="2" id="KW-0472">Membrane</keyword>
<comment type="caution">
    <text evidence="3">The sequence shown here is derived from an EMBL/GenBank/DDBJ whole genome shotgun (WGS) entry which is preliminary data.</text>
</comment>
<evidence type="ECO:0000313" key="4">
    <source>
        <dbReference type="Proteomes" id="UP000091967"/>
    </source>
</evidence>
<gene>
    <name evidence="3" type="ORF">FPOA_03894</name>
</gene>
<feature type="region of interest" description="Disordered" evidence="1">
    <location>
        <begin position="81"/>
        <end position="177"/>
    </location>
</feature>
<feature type="compositionally biased region" description="Basic and acidic residues" evidence="1">
    <location>
        <begin position="84"/>
        <end position="93"/>
    </location>
</feature>
<feature type="transmembrane region" description="Helical" evidence="2">
    <location>
        <begin position="47"/>
        <end position="72"/>
    </location>
</feature>
<dbReference type="EMBL" id="LYXU01000002">
    <property type="protein sequence ID" value="OBS23345.1"/>
    <property type="molecule type" value="Genomic_DNA"/>
</dbReference>
<feature type="compositionally biased region" description="Polar residues" evidence="1">
    <location>
        <begin position="1"/>
        <end position="15"/>
    </location>
</feature>
<name>A0A1B8AS41_FUSPO</name>
<keyword evidence="2" id="KW-1133">Transmembrane helix</keyword>
<feature type="compositionally biased region" description="Polar residues" evidence="1">
    <location>
        <begin position="101"/>
        <end position="138"/>
    </location>
</feature>
<sequence>MPVPQSDSESSPNLATSTHTSQTSPLSLPSSTSPSSSPPSSSGSTNLGAIIGGAVGGFTAISLVALAIFWIMRQSRNKNNGKSIQDDGVEHNGGEPGTQVDWRSSTTTAFTWPSSASPQTGTGQPTSPSALSETSQGILTPMRPRMTHEMSGESVQPQAHELEHNRIYEMGSGSNER</sequence>
<evidence type="ECO:0000256" key="2">
    <source>
        <dbReference type="SAM" id="Phobius"/>
    </source>
</evidence>
<evidence type="ECO:0000313" key="3">
    <source>
        <dbReference type="EMBL" id="OBS23345.1"/>
    </source>
</evidence>
<protein>
    <recommendedName>
        <fullName evidence="5">Mid2 domain-containing protein</fullName>
    </recommendedName>
</protein>
<keyword evidence="4" id="KW-1185">Reference proteome</keyword>
<accession>A0A1B8AS41</accession>
<proteinExistence type="predicted"/>
<organism evidence="3 4">
    <name type="scientific">Fusarium poae</name>
    <dbReference type="NCBI Taxonomy" id="36050"/>
    <lineage>
        <taxon>Eukaryota</taxon>
        <taxon>Fungi</taxon>
        <taxon>Dikarya</taxon>
        <taxon>Ascomycota</taxon>
        <taxon>Pezizomycotina</taxon>
        <taxon>Sordariomycetes</taxon>
        <taxon>Hypocreomycetidae</taxon>
        <taxon>Hypocreales</taxon>
        <taxon>Nectriaceae</taxon>
        <taxon>Fusarium</taxon>
    </lineage>
</organism>